<gene>
    <name evidence="2" type="ORF">IPK02_06425</name>
</gene>
<dbReference type="Pfam" id="PF07589">
    <property type="entry name" value="PEP-CTERM"/>
    <property type="match status" value="1"/>
</dbReference>
<dbReference type="NCBIfam" id="TIGR02595">
    <property type="entry name" value="PEP_CTERM"/>
    <property type="match status" value="1"/>
</dbReference>
<evidence type="ECO:0000313" key="2">
    <source>
        <dbReference type="EMBL" id="MBK7953623.1"/>
    </source>
</evidence>
<accession>A0A935W473</accession>
<organism evidence="2 3">
    <name type="scientific">Candidatus Accumulibacter affinis</name>
    <dbReference type="NCBI Taxonomy" id="2954384"/>
    <lineage>
        <taxon>Bacteria</taxon>
        <taxon>Pseudomonadati</taxon>
        <taxon>Pseudomonadota</taxon>
        <taxon>Betaproteobacteria</taxon>
        <taxon>Candidatus Accumulibacter</taxon>
    </lineage>
</organism>
<feature type="domain" description="Ice-binding protein C-terminal" evidence="1">
    <location>
        <begin position="162"/>
        <end position="184"/>
    </location>
</feature>
<dbReference type="Proteomes" id="UP000706151">
    <property type="component" value="Unassembled WGS sequence"/>
</dbReference>
<evidence type="ECO:0000259" key="1">
    <source>
        <dbReference type="Pfam" id="PF07589"/>
    </source>
</evidence>
<sequence length="188" mass="19212">MANRRPAASSALAAAPARAPAYACPELGRGTLFNASPDGVLATLLAGQGDDPAPVYGNAGWGHSDGHLSAIVAHNTEQAPTVIEPPAFQIPAGRAPLNRNTFDLADASFSDPLDSPGTGSRKVATIDIVVPEIDLGPLLRPTIGEPSPEGRIGPLAPLPATSVPEPATLALLALAGAAMVRSRRRARR</sequence>
<dbReference type="EMBL" id="JADJOT010000006">
    <property type="protein sequence ID" value="MBK7953623.1"/>
    <property type="molecule type" value="Genomic_DNA"/>
</dbReference>
<name>A0A935W473_9PROT</name>
<proteinExistence type="predicted"/>
<dbReference type="AlphaFoldDB" id="A0A935W473"/>
<dbReference type="InterPro" id="IPR013424">
    <property type="entry name" value="Ice-binding_C"/>
</dbReference>
<evidence type="ECO:0000313" key="3">
    <source>
        <dbReference type="Proteomes" id="UP000706151"/>
    </source>
</evidence>
<comment type="caution">
    <text evidence="2">The sequence shown here is derived from an EMBL/GenBank/DDBJ whole genome shotgun (WGS) entry which is preliminary data.</text>
</comment>
<reference evidence="2 3" key="1">
    <citation type="submission" date="2020-10" db="EMBL/GenBank/DDBJ databases">
        <title>Connecting structure to function with the recovery of over 1000 high-quality activated sludge metagenome-assembled genomes encoding full-length rRNA genes using long-read sequencing.</title>
        <authorList>
            <person name="Singleton C.M."/>
            <person name="Petriglieri F."/>
            <person name="Kristensen J.M."/>
            <person name="Kirkegaard R.H."/>
            <person name="Michaelsen T.Y."/>
            <person name="Andersen M.H."/>
            <person name="Karst S.M."/>
            <person name="Dueholm M.S."/>
            <person name="Nielsen P.H."/>
            <person name="Albertsen M."/>
        </authorList>
    </citation>
    <scope>NUCLEOTIDE SEQUENCE [LARGE SCALE GENOMIC DNA]</scope>
    <source>
        <strain evidence="2">Fred_18-Q3-R57-64_BAT3C.720</strain>
    </source>
</reference>
<protein>
    <submittedName>
        <fullName evidence="2">PEP-CTERM sorting domain-containing protein</fullName>
    </submittedName>
</protein>